<dbReference type="Proteomes" id="UP000054383">
    <property type="component" value="Unassembled WGS sequence"/>
</dbReference>
<evidence type="ECO:0000313" key="10">
    <source>
        <dbReference type="Proteomes" id="UP000054383"/>
    </source>
</evidence>
<evidence type="ECO:0000256" key="6">
    <source>
        <dbReference type="SAM" id="MobiDB-lite"/>
    </source>
</evidence>
<feature type="transmembrane region" description="Helical" evidence="7">
    <location>
        <begin position="205"/>
        <end position="223"/>
    </location>
</feature>
<keyword evidence="4 7" id="KW-0472">Membrane</keyword>
<feature type="transmembrane region" description="Helical" evidence="7">
    <location>
        <begin position="123"/>
        <end position="144"/>
    </location>
</feature>
<keyword evidence="2 7" id="KW-0812">Transmembrane</keyword>
<feature type="transmembrane region" description="Helical" evidence="7">
    <location>
        <begin position="173"/>
        <end position="193"/>
    </location>
</feature>
<dbReference type="OrthoDB" id="4217837at2759"/>
<evidence type="ECO:0000256" key="5">
    <source>
        <dbReference type="ARBA" id="ARBA00038359"/>
    </source>
</evidence>
<feature type="domain" description="Rhodopsin" evidence="8">
    <location>
        <begin position="28"/>
        <end position="269"/>
    </location>
</feature>
<dbReference type="PANTHER" id="PTHR33048:SF155">
    <property type="entry name" value="INTEGRAL MEMBRANE PROTEIN"/>
    <property type="match status" value="1"/>
</dbReference>
<feature type="transmembrane region" description="Helical" evidence="7">
    <location>
        <begin position="89"/>
        <end position="111"/>
    </location>
</feature>
<dbReference type="GO" id="GO:0016020">
    <property type="term" value="C:membrane"/>
    <property type="evidence" value="ECO:0007669"/>
    <property type="project" value="UniProtKB-SubCell"/>
</dbReference>
<comment type="subcellular location">
    <subcellularLocation>
        <location evidence="1">Membrane</location>
        <topology evidence="1">Multi-pass membrane protein</topology>
    </subcellularLocation>
</comment>
<dbReference type="AlphaFoldDB" id="A0A0U1LJK5"/>
<dbReference type="STRING" id="28573.A0A0U1LJK5"/>
<dbReference type="InterPro" id="IPR052337">
    <property type="entry name" value="SAT4-like"/>
</dbReference>
<keyword evidence="10" id="KW-1185">Reference proteome</keyword>
<evidence type="ECO:0000256" key="4">
    <source>
        <dbReference type="ARBA" id="ARBA00023136"/>
    </source>
</evidence>
<dbReference type="EMBL" id="CVMT01000001">
    <property type="protein sequence ID" value="CRG83197.1"/>
    <property type="molecule type" value="Genomic_DNA"/>
</dbReference>
<dbReference type="PANTHER" id="PTHR33048">
    <property type="entry name" value="PTH11-LIKE INTEGRAL MEMBRANE PROTEIN (AFU_ORTHOLOGUE AFUA_5G11245)"/>
    <property type="match status" value="1"/>
</dbReference>
<gene>
    <name evidence="9" type="ORF">PISL3812_00547</name>
</gene>
<feature type="region of interest" description="Disordered" evidence="6">
    <location>
        <begin position="290"/>
        <end position="325"/>
    </location>
</feature>
<keyword evidence="3 7" id="KW-1133">Transmembrane helix</keyword>
<proteinExistence type="inferred from homology"/>
<name>A0A0U1LJK5_TALIS</name>
<organism evidence="9 10">
    <name type="scientific">Talaromyces islandicus</name>
    <name type="common">Penicillium islandicum</name>
    <dbReference type="NCBI Taxonomy" id="28573"/>
    <lineage>
        <taxon>Eukaryota</taxon>
        <taxon>Fungi</taxon>
        <taxon>Dikarya</taxon>
        <taxon>Ascomycota</taxon>
        <taxon>Pezizomycotina</taxon>
        <taxon>Eurotiomycetes</taxon>
        <taxon>Eurotiomycetidae</taxon>
        <taxon>Eurotiales</taxon>
        <taxon>Trichocomaceae</taxon>
        <taxon>Talaromyces</taxon>
        <taxon>Talaromyces sect. Islandici</taxon>
    </lineage>
</organism>
<evidence type="ECO:0000259" key="8">
    <source>
        <dbReference type="Pfam" id="PF20684"/>
    </source>
</evidence>
<reference evidence="9 10" key="1">
    <citation type="submission" date="2015-04" db="EMBL/GenBank/DDBJ databases">
        <authorList>
            <person name="Syromyatnikov M.Y."/>
            <person name="Popov V.N."/>
        </authorList>
    </citation>
    <scope>NUCLEOTIDE SEQUENCE [LARGE SCALE GENOMIC DNA]</scope>
    <source>
        <strain evidence="9">WF-38-12</strain>
    </source>
</reference>
<accession>A0A0U1LJK5</accession>
<evidence type="ECO:0000313" key="9">
    <source>
        <dbReference type="EMBL" id="CRG83197.1"/>
    </source>
</evidence>
<feature type="transmembrane region" description="Helical" evidence="7">
    <location>
        <begin position="49"/>
        <end position="69"/>
    </location>
</feature>
<evidence type="ECO:0000256" key="3">
    <source>
        <dbReference type="ARBA" id="ARBA00022989"/>
    </source>
</evidence>
<dbReference type="OMA" id="ESQKSIC"/>
<feature type="compositionally biased region" description="Polar residues" evidence="6">
    <location>
        <begin position="311"/>
        <end position="325"/>
    </location>
</feature>
<evidence type="ECO:0000256" key="2">
    <source>
        <dbReference type="ARBA" id="ARBA00022692"/>
    </source>
</evidence>
<dbReference type="Pfam" id="PF20684">
    <property type="entry name" value="Fung_rhodopsin"/>
    <property type="match status" value="1"/>
</dbReference>
<evidence type="ECO:0000256" key="7">
    <source>
        <dbReference type="SAM" id="Phobius"/>
    </source>
</evidence>
<dbReference type="InterPro" id="IPR049326">
    <property type="entry name" value="Rhodopsin_dom_fungi"/>
</dbReference>
<feature type="region of interest" description="Disordered" evidence="6">
    <location>
        <begin position="358"/>
        <end position="389"/>
    </location>
</feature>
<feature type="transmembrane region" description="Helical" evidence="7">
    <location>
        <begin position="6"/>
        <end position="28"/>
    </location>
</feature>
<evidence type="ECO:0000256" key="1">
    <source>
        <dbReference type="ARBA" id="ARBA00004141"/>
    </source>
</evidence>
<sequence length="389" mass="42106">MASGHASAAAIMAVIWSLTALSTLFIAARLYTRLRIVNTVGLDDYIMSGSLICCYVFAGLVSASVYWGMSLHMDQLSSVQKANAIFYSSASFTPGILSFILPKLGVTALLVRILNPTRQFKWVLWILVGASNICIFGCVIIMYAQCKPAKATWTLGVTDAVCWSPSVLEVYSIAAAGLSGSVDLFLAIYPATVLWKLQMNRKKKIGLSVTLGLGVVACGVSIVKATRLTGLLDKSDYTYSSSEIFLWTSIEANTIIQGACVPTIAPLVESVFGRKLLYSRYAEHSSSYLGASSSARKGSHNAGSSLRKPSIPTSQKWPSATVSSSCNRMSDIESQKSICDDEIPLANITRKDEFSIQYEPATEQGLDDVRDGRPPSAWRKSFLKYGPPP</sequence>
<comment type="similarity">
    <text evidence="5">Belongs to the SAT4 family.</text>
</comment>
<protein>
    <recommendedName>
        <fullName evidence="8">Rhodopsin domain-containing protein</fullName>
    </recommendedName>
</protein>